<dbReference type="GO" id="GO:0005975">
    <property type="term" value="P:carbohydrate metabolic process"/>
    <property type="evidence" value="ECO:0007669"/>
    <property type="project" value="UniProtKB-ARBA"/>
</dbReference>
<evidence type="ECO:0000313" key="3">
    <source>
        <dbReference type="Proteomes" id="UP000650081"/>
    </source>
</evidence>
<evidence type="ECO:0000256" key="1">
    <source>
        <dbReference type="SAM" id="SignalP"/>
    </source>
</evidence>
<proteinExistence type="predicted"/>
<dbReference type="EMBL" id="JACSIT010000037">
    <property type="protein sequence ID" value="MBC6992735.1"/>
    <property type="molecule type" value="Genomic_DNA"/>
</dbReference>
<dbReference type="Pfam" id="PF13585">
    <property type="entry name" value="CHU_C"/>
    <property type="match status" value="1"/>
</dbReference>
<dbReference type="SUPFAM" id="SSF49899">
    <property type="entry name" value="Concanavalin A-like lectins/glucanases"/>
    <property type="match status" value="1"/>
</dbReference>
<protein>
    <submittedName>
        <fullName evidence="2">Gliding motility-associated C-terminal domain-containing protein</fullName>
    </submittedName>
</protein>
<dbReference type="Proteomes" id="UP000650081">
    <property type="component" value="Unassembled WGS sequence"/>
</dbReference>
<feature type="chain" id="PRO_5037094538" evidence="1">
    <location>
        <begin position="26"/>
        <end position="422"/>
    </location>
</feature>
<evidence type="ECO:0000313" key="2">
    <source>
        <dbReference type="EMBL" id="MBC6992735.1"/>
    </source>
</evidence>
<comment type="caution">
    <text evidence="2">The sequence shown here is derived from an EMBL/GenBank/DDBJ whole genome shotgun (WGS) entry which is preliminary data.</text>
</comment>
<keyword evidence="3" id="KW-1185">Reference proteome</keyword>
<accession>A0A923PHJ6</accession>
<dbReference type="InterPro" id="IPR013320">
    <property type="entry name" value="ConA-like_dom_sf"/>
</dbReference>
<feature type="signal peptide" evidence="1">
    <location>
        <begin position="1"/>
        <end position="25"/>
    </location>
</feature>
<organism evidence="2 3">
    <name type="scientific">Neolewinella lacunae</name>
    <dbReference type="NCBI Taxonomy" id="1517758"/>
    <lineage>
        <taxon>Bacteria</taxon>
        <taxon>Pseudomonadati</taxon>
        <taxon>Bacteroidota</taxon>
        <taxon>Saprospiria</taxon>
        <taxon>Saprospirales</taxon>
        <taxon>Lewinellaceae</taxon>
        <taxon>Neolewinella</taxon>
    </lineage>
</organism>
<dbReference type="RefSeq" id="WP_187464874.1">
    <property type="nucleotide sequence ID" value="NZ_JACSIT010000037.1"/>
</dbReference>
<name>A0A923PHJ6_9BACT</name>
<gene>
    <name evidence="2" type="ORF">H9S92_01040</name>
</gene>
<dbReference type="Pfam" id="PF13385">
    <property type="entry name" value="Laminin_G_3"/>
    <property type="match status" value="1"/>
</dbReference>
<reference evidence="2" key="1">
    <citation type="submission" date="2020-08" db="EMBL/GenBank/DDBJ databases">
        <title>Lewinella bacteria from marine environments.</title>
        <authorList>
            <person name="Zhong Y."/>
        </authorList>
    </citation>
    <scope>NUCLEOTIDE SEQUENCE</scope>
    <source>
        <strain evidence="2">KCTC 42187</strain>
    </source>
</reference>
<dbReference type="AlphaFoldDB" id="A0A923PHJ6"/>
<sequence>MRVFIFPCLLLVLSFLGIFPGGATAQTMPTELNLVARYTFDGNFGDATGDSANNGVPSGVPEFACGINGSALALNSGNDFVRIPGGNSNNVNRRFESEDFTLSFYFKSIGTNGTQYLVSKRDTNCNNLQFIAIRYAPLTRTISAVLRQNNQEARVDHRITNAACWQHVVLLREGNSVRLFLNAREVGEARTSSRVDVDNTGDFLIGSTNCRTPGETPFDGLIDEMRIYSRALRDAEVEGLYERPDRIVNTTRRLFLGESVDIELNSACGVGYDWLPRAGVDDPSAAEPTITPVAAGRQAYRVRIQDAESNCTAIDSIVLQVIDPALLDCSQIFLPKAFTPNGIGPTENETFGISNPFAISELVSFEIYDRYGAQMFQTTDAFARWDGTFKGSPVHPGVAVWRVVYRCQGNEFVESGSVMVMR</sequence>
<keyword evidence="1" id="KW-0732">Signal</keyword>
<dbReference type="Gene3D" id="2.60.120.200">
    <property type="match status" value="1"/>
</dbReference>
<dbReference type="GO" id="GO:0004553">
    <property type="term" value="F:hydrolase activity, hydrolyzing O-glycosyl compounds"/>
    <property type="evidence" value="ECO:0007669"/>
    <property type="project" value="UniProtKB-ARBA"/>
</dbReference>